<accession>A0AAV4TCV0</accession>
<evidence type="ECO:0000313" key="2">
    <source>
        <dbReference type="Proteomes" id="UP001054945"/>
    </source>
</evidence>
<protein>
    <submittedName>
        <fullName evidence="1">Uncharacterized protein</fullName>
    </submittedName>
</protein>
<name>A0AAV4TCV0_CAEEX</name>
<organism evidence="1 2">
    <name type="scientific">Caerostris extrusa</name>
    <name type="common">Bark spider</name>
    <name type="synonym">Caerostris bankana</name>
    <dbReference type="NCBI Taxonomy" id="172846"/>
    <lineage>
        <taxon>Eukaryota</taxon>
        <taxon>Metazoa</taxon>
        <taxon>Ecdysozoa</taxon>
        <taxon>Arthropoda</taxon>
        <taxon>Chelicerata</taxon>
        <taxon>Arachnida</taxon>
        <taxon>Araneae</taxon>
        <taxon>Araneomorphae</taxon>
        <taxon>Entelegynae</taxon>
        <taxon>Araneoidea</taxon>
        <taxon>Araneidae</taxon>
        <taxon>Caerostris</taxon>
    </lineage>
</organism>
<keyword evidence="2" id="KW-1185">Reference proteome</keyword>
<proteinExistence type="predicted"/>
<evidence type="ECO:0000313" key="1">
    <source>
        <dbReference type="EMBL" id="GIY44483.1"/>
    </source>
</evidence>
<reference evidence="1 2" key="1">
    <citation type="submission" date="2021-06" db="EMBL/GenBank/DDBJ databases">
        <title>Caerostris extrusa draft genome.</title>
        <authorList>
            <person name="Kono N."/>
            <person name="Arakawa K."/>
        </authorList>
    </citation>
    <scope>NUCLEOTIDE SEQUENCE [LARGE SCALE GENOMIC DNA]</scope>
</reference>
<dbReference type="Proteomes" id="UP001054945">
    <property type="component" value="Unassembled WGS sequence"/>
</dbReference>
<gene>
    <name evidence="1" type="ORF">CEXT_68971</name>
</gene>
<dbReference type="AlphaFoldDB" id="A0AAV4TCV0"/>
<comment type="caution">
    <text evidence="1">The sequence shown here is derived from an EMBL/GenBank/DDBJ whole genome shotgun (WGS) entry which is preliminary data.</text>
</comment>
<dbReference type="EMBL" id="BPLR01011148">
    <property type="protein sequence ID" value="GIY44483.1"/>
    <property type="molecule type" value="Genomic_DNA"/>
</dbReference>
<sequence length="135" mass="15050">MWETRARSLSQQRRCQKEIEWPLSERGAAGGLSFEALYYFASFLLVLFSSVCFADSFCGSNLSQTARSVCDGVGNPIGLEFVAPNVTEFAVIPSYYYRMTSKVAGSSTCTRKNAIDEKDVLRASIRHSFITSFDE</sequence>